<dbReference type="InterPro" id="IPR000961">
    <property type="entry name" value="AGC-kinase_C"/>
</dbReference>
<evidence type="ECO:0000256" key="1">
    <source>
        <dbReference type="ARBA" id="ARBA00022527"/>
    </source>
</evidence>
<dbReference type="AlphaFoldDB" id="A0A8S1IN40"/>
<dbReference type="CDD" id="cd05580">
    <property type="entry name" value="STKc_PKA_like"/>
    <property type="match status" value="1"/>
</dbReference>
<dbReference type="SMART" id="SM00220">
    <property type="entry name" value="S_TKc"/>
    <property type="match status" value="1"/>
</dbReference>
<accession>A0A8S1IN40</accession>
<name>A0A8S1IN40_9CHLO</name>
<dbReference type="SMART" id="SM00133">
    <property type="entry name" value="S_TK_X"/>
    <property type="match status" value="1"/>
</dbReference>
<feature type="domain" description="AGC-kinase C-terminal" evidence="10">
    <location>
        <begin position="254"/>
        <end position="309"/>
    </location>
</feature>
<evidence type="ECO:0000256" key="2">
    <source>
        <dbReference type="ARBA" id="ARBA00022553"/>
    </source>
</evidence>
<evidence type="ECO:0000256" key="6">
    <source>
        <dbReference type="ARBA" id="ARBA00022840"/>
    </source>
</evidence>
<evidence type="ECO:0000313" key="11">
    <source>
        <dbReference type="EMBL" id="CAD7695129.1"/>
    </source>
</evidence>
<evidence type="ECO:0000256" key="8">
    <source>
        <dbReference type="RuleBase" id="RU000304"/>
    </source>
</evidence>
<evidence type="ECO:0000259" key="10">
    <source>
        <dbReference type="PROSITE" id="PS51285"/>
    </source>
</evidence>
<dbReference type="InterPro" id="IPR017441">
    <property type="entry name" value="Protein_kinase_ATP_BS"/>
</dbReference>
<dbReference type="PANTHER" id="PTHR24353:SF37">
    <property type="entry name" value="CAMP-DEPENDENT PROTEIN KINASE CATALYTIC SUBUNIT PRKX"/>
    <property type="match status" value="1"/>
</dbReference>
<evidence type="ECO:0000256" key="3">
    <source>
        <dbReference type="ARBA" id="ARBA00022679"/>
    </source>
</evidence>
<evidence type="ECO:0000256" key="5">
    <source>
        <dbReference type="ARBA" id="ARBA00022777"/>
    </source>
</evidence>
<dbReference type="Gene3D" id="1.10.510.10">
    <property type="entry name" value="Transferase(Phosphotransferase) domain 1"/>
    <property type="match status" value="1"/>
</dbReference>
<dbReference type="GO" id="GO:0005524">
    <property type="term" value="F:ATP binding"/>
    <property type="evidence" value="ECO:0007669"/>
    <property type="project" value="UniProtKB-UniRule"/>
</dbReference>
<dbReference type="GO" id="GO:0005952">
    <property type="term" value="C:cAMP-dependent protein kinase complex"/>
    <property type="evidence" value="ECO:0007669"/>
    <property type="project" value="TreeGrafter"/>
</dbReference>
<dbReference type="Gene3D" id="3.30.200.20">
    <property type="entry name" value="Phosphorylase Kinase, domain 1"/>
    <property type="match status" value="1"/>
</dbReference>
<keyword evidence="2" id="KW-0597">Phosphoprotein</keyword>
<gene>
    <name evidence="11" type="ORF">OSTQU699_LOCUS490</name>
</gene>
<keyword evidence="1 8" id="KW-0723">Serine/threonine-protein kinase</keyword>
<dbReference type="EMBL" id="CAJHUC010000309">
    <property type="protein sequence ID" value="CAD7695129.1"/>
    <property type="molecule type" value="Genomic_DNA"/>
</dbReference>
<protein>
    <submittedName>
        <fullName evidence="11">Uncharacterized protein</fullName>
    </submittedName>
</protein>
<evidence type="ECO:0000256" key="7">
    <source>
        <dbReference type="PROSITE-ProRule" id="PRU10141"/>
    </source>
</evidence>
<comment type="caution">
    <text evidence="11">The sequence shown here is derived from an EMBL/GenBank/DDBJ whole genome shotgun (WGS) entry which is preliminary data.</text>
</comment>
<keyword evidence="4 7" id="KW-0547">Nucleotide-binding</keyword>
<keyword evidence="5" id="KW-0418">Kinase</keyword>
<keyword evidence="6 7" id="KW-0067">ATP-binding</keyword>
<dbReference type="InterPro" id="IPR017892">
    <property type="entry name" value="Pkinase_C"/>
</dbReference>
<dbReference type="OrthoDB" id="63267at2759"/>
<dbReference type="Pfam" id="PF00433">
    <property type="entry name" value="Pkinase_C"/>
    <property type="match status" value="1"/>
</dbReference>
<evidence type="ECO:0000256" key="4">
    <source>
        <dbReference type="ARBA" id="ARBA00022741"/>
    </source>
</evidence>
<organism evidence="11 12">
    <name type="scientific">Ostreobium quekettii</name>
    <dbReference type="NCBI Taxonomy" id="121088"/>
    <lineage>
        <taxon>Eukaryota</taxon>
        <taxon>Viridiplantae</taxon>
        <taxon>Chlorophyta</taxon>
        <taxon>core chlorophytes</taxon>
        <taxon>Ulvophyceae</taxon>
        <taxon>TCBD clade</taxon>
        <taxon>Bryopsidales</taxon>
        <taxon>Ostreobineae</taxon>
        <taxon>Ostreobiaceae</taxon>
        <taxon>Ostreobium</taxon>
    </lineage>
</organism>
<dbReference type="Pfam" id="PF00069">
    <property type="entry name" value="Pkinase"/>
    <property type="match status" value="1"/>
</dbReference>
<dbReference type="GO" id="GO:0009653">
    <property type="term" value="P:anatomical structure morphogenesis"/>
    <property type="evidence" value="ECO:0007669"/>
    <property type="project" value="UniProtKB-ARBA"/>
</dbReference>
<reference evidence="11" key="1">
    <citation type="submission" date="2020-12" db="EMBL/GenBank/DDBJ databases">
        <authorList>
            <person name="Iha C."/>
        </authorList>
    </citation>
    <scope>NUCLEOTIDE SEQUENCE</scope>
</reference>
<dbReference type="PANTHER" id="PTHR24353">
    <property type="entry name" value="CYCLIC NUCLEOTIDE-DEPENDENT PROTEIN KINASE"/>
    <property type="match status" value="1"/>
</dbReference>
<dbReference type="FunFam" id="3.30.200.20:FF:000042">
    <property type="entry name" value="Aurora kinase A"/>
    <property type="match status" value="1"/>
</dbReference>
<dbReference type="InterPro" id="IPR008271">
    <property type="entry name" value="Ser/Thr_kinase_AS"/>
</dbReference>
<dbReference type="FunFam" id="1.10.510.10:FF:000005">
    <property type="entry name" value="cAMP-dependent protein kinase catalytic subunit alpha"/>
    <property type="match status" value="1"/>
</dbReference>
<dbReference type="GO" id="GO:0004691">
    <property type="term" value="F:cAMP-dependent protein kinase activity"/>
    <property type="evidence" value="ECO:0007669"/>
    <property type="project" value="TreeGrafter"/>
</dbReference>
<keyword evidence="12" id="KW-1185">Reference proteome</keyword>
<dbReference type="SUPFAM" id="SSF56112">
    <property type="entry name" value="Protein kinase-like (PK-like)"/>
    <property type="match status" value="1"/>
</dbReference>
<keyword evidence="3" id="KW-0808">Transferase</keyword>
<proteinExistence type="inferred from homology"/>
<feature type="binding site" evidence="7">
    <location>
        <position position="28"/>
    </location>
    <ligand>
        <name>ATP</name>
        <dbReference type="ChEBI" id="CHEBI:30616"/>
    </ligand>
</feature>
<comment type="similarity">
    <text evidence="8">Belongs to the protein kinase superfamily.</text>
</comment>
<evidence type="ECO:0000259" key="9">
    <source>
        <dbReference type="PROSITE" id="PS50011"/>
    </source>
</evidence>
<dbReference type="PROSITE" id="PS50011">
    <property type="entry name" value="PROTEIN_KINASE_DOM"/>
    <property type="match status" value="1"/>
</dbReference>
<sequence>MGKVLGTGSFGRVYYARHTATGTVCAIKALSKSQVLKNGQLQHLKEEKNILSNVDNAFLIRLLGSFQDKDCVYLVMEFVPGGEFFTHLRIAGRFSESTTKFYAAQVCASFEYLHSMSIVYRDLKPENMLLDKKGDLKITDFGFAKVIKRRTFTLCGTPDYLAPEIILNRGHALAVDWWAFGVLIYEMLAGYPPFYDDDPMKTYKKILAGKLEFPSHLSAVAKDLIKKLLQGDLTRRLGNLAGGVSDIKNHAFFKDIDWPRICSKQLRAPIVPLVTSQDDTSNFDDYSNLPPMVHNTCLSSTEQMLFQDF</sequence>
<dbReference type="PROSITE" id="PS00107">
    <property type="entry name" value="PROTEIN_KINASE_ATP"/>
    <property type="match status" value="1"/>
</dbReference>
<dbReference type="PROSITE" id="PS00108">
    <property type="entry name" value="PROTEIN_KINASE_ST"/>
    <property type="match status" value="1"/>
</dbReference>
<dbReference type="Proteomes" id="UP000708148">
    <property type="component" value="Unassembled WGS sequence"/>
</dbReference>
<dbReference type="InterPro" id="IPR011009">
    <property type="entry name" value="Kinase-like_dom_sf"/>
</dbReference>
<evidence type="ECO:0000313" key="12">
    <source>
        <dbReference type="Proteomes" id="UP000708148"/>
    </source>
</evidence>
<feature type="domain" description="Protein kinase" evidence="9">
    <location>
        <begin position="1"/>
        <end position="253"/>
    </location>
</feature>
<dbReference type="PROSITE" id="PS51285">
    <property type="entry name" value="AGC_KINASE_CTER"/>
    <property type="match status" value="1"/>
</dbReference>
<dbReference type="InterPro" id="IPR000719">
    <property type="entry name" value="Prot_kinase_dom"/>
</dbReference>